<evidence type="ECO:0000313" key="2">
    <source>
        <dbReference type="Proteomes" id="UP001310890"/>
    </source>
</evidence>
<sequence>MAKDALRVIDFIRSADSEDPTACLRGAWPNIDIMRMLLEHGADQADFANDREALDWLLDQGVGINLTDTKRTDTGQRPEECHDYSVKVLNNVAANGDIELFDHLEARGANAQLSMALHCASKCHDAGKAPAMIDHLLDVHRMDIEADNEKLRQFFHAAGDFGTPLNCAVYHQNLPALRKLLERGAVPDKTLYATIDPVINDPWLPGLAPLLDAGADADDALERAVTHLRFGAAEICVAKGCNVSKVLGKQQAWLARFEKGEDVHVEDEVPEDEAY</sequence>
<dbReference type="EMBL" id="JAVRRL010000021">
    <property type="protein sequence ID" value="KAK5113794.1"/>
    <property type="molecule type" value="Genomic_DNA"/>
</dbReference>
<dbReference type="InterPro" id="IPR036770">
    <property type="entry name" value="Ankyrin_rpt-contain_sf"/>
</dbReference>
<dbReference type="SUPFAM" id="SSF48403">
    <property type="entry name" value="Ankyrin repeat"/>
    <property type="match status" value="1"/>
</dbReference>
<name>A0AAN7YPV9_9PEZI</name>
<accession>A0AAN7YPV9</accession>
<organism evidence="1 2">
    <name type="scientific">Meristemomyces frigidus</name>
    <dbReference type="NCBI Taxonomy" id="1508187"/>
    <lineage>
        <taxon>Eukaryota</taxon>
        <taxon>Fungi</taxon>
        <taxon>Dikarya</taxon>
        <taxon>Ascomycota</taxon>
        <taxon>Pezizomycotina</taxon>
        <taxon>Dothideomycetes</taxon>
        <taxon>Dothideomycetidae</taxon>
        <taxon>Mycosphaerellales</taxon>
        <taxon>Teratosphaeriaceae</taxon>
        <taxon>Meristemomyces</taxon>
    </lineage>
</organism>
<dbReference type="Gene3D" id="1.25.40.20">
    <property type="entry name" value="Ankyrin repeat-containing domain"/>
    <property type="match status" value="1"/>
</dbReference>
<dbReference type="Proteomes" id="UP001310890">
    <property type="component" value="Unassembled WGS sequence"/>
</dbReference>
<protein>
    <recommendedName>
        <fullName evidence="3">Ankyrin repeat protein</fullName>
    </recommendedName>
</protein>
<reference evidence="1" key="1">
    <citation type="submission" date="2023-08" db="EMBL/GenBank/DDBJ databases">
        <title>Black Yeasts Isolated from many extreme environments.</title>
        <authorList>
            <person name="Coleine C."/>
            <person name="Stajich J.E."/>
            <person name="Selbmann L."/>
        </authorList>
    </citation>
    <scope>NUCLEOTIDE SEQUENCE</scope>
    <source>
        <strain evidence="1">CCFEE 5401</strain>
    </source>
</reference>
<evidence type="ECO:0008006" key="3">
    <source>
        <dbReference type="Google" id="ProtNLM"/>
    </source>
</evidence>
<proteinExistence type="predicted"/>
<gene>
    <name evidence="1" type="ORF">LTR62_003178</name>
</gene>
<dbReference type="AlphaFoldDB" id="A0AAN7YPV9"/>
<evidence type="ECO:0000313" key="1">
    <source>
        <dbReference type="EMBL" id="KAK5113794.1"/>
    </source>
</evidence>
<comment type="caution">
    <text evidence="1">The sequence shown here is derived from an EMBL/GenBank/DDBJ whole genome shotgun (WGS) entry which is preliminary data.</text>
</comment>